<dbReference type="Pfam" id="PF26002">
    <property type="entry name" value="Beta-barrel_AprE"/>
    <property type="match status" value="1"/>
</dbReference>
<dbReference type="Pfam" id="PF25994">
    <property type="entry name" value="HH_AprE"/>
    <property type="match status" value="1"/>
</dbReference>
<dbReference type="Proteomes" id="UP001523392">
    <property type="component" value="Unassembled WGS sequence"/>
</dbReference>
<keyword evidence="6 9" id="KW-0812">Transmembrane</keyword>
<evidence type="ECO:0000256" key="1">
    <source>
        <dbReference type="ARBA" id="ARBA00004377"/>
    </source>
</evidence>
<evidence type="ECO:0000256" key="6">
    <source>
        <dbReference type="ARBA" id="ARBA00022692"/>
    </source>
</evidence>
<dbReference type="PRINTS" id="PR01490">
    <property type="entry name" value="RTXTOXIND"/>
</dbReference>
<dbReference type="InterPro" id="IPR058982">
    <property type="entry name" value="Beta-barrel_AprE"/>
</dbReference>
<comment type="subcellular location">
    <subcellularLocation>
        <location evidence="1 9">Cell inner membrane</location>
        <topology evidence="1 9">Single-pass membrane protein</topology>
    </subcellularLocation>
</comment>
<evidence type="ECO:0000256" key="3">
    <source>
        <dbReference type="ARBA" id="ARBA00022448"/>
    </source>
</evidence>
<evidence type="ECO:0000259" key="12">
    <source>
        <dbReference type="Pfam" id="PF25994"/>
    </source>
</evidence>
<reference evidence="14 15" key="1">
    <citation type="submission" date="2021-12" db="EMBL/GenBank/DDBJ databases">
        <title>Siccirubricoccus leaddurans sp. nov., a high concentration Zn2+ tolerance bacterium.</title>
        <authorList>
            <person name="Cao Y."/>
        </authorList>
    </citation>
    <scope>NUCLEOTIDE SEQUENCE [LARGE SCALE GENOMIC DNA]</scope>
    <source>
        <strain evidence="14 15">KC 17139</strain>
    </source>
</reference>
<evidence type="ECO:0000256" key="8">
    <source>
        <dbReference type="ARBA" id="ARBA00023136"/>
    </source>
</evidence>
<feature type="transmembrane region" description="Helical" evidence="9">
    <location>
        <begin position="53"/>
        <end position="81"/>
    </location>
</feature>
<comment type="similarity">
    <text evidence="2 9">Belongs to the membrane fusion protein (MFP) (TC 8.A.1) family.</text>
</comment>
<dbReference type="InterPro" id="IPR010129">
    <property type="entry name" value="T1SS_HlyD"/>
</dbReference>
<proteinExistence type="inferred from homology"/>
<gene>
    <name evidence="14" type="ORF">JYK14_26715</name>
</gene>
<dbReference type="InterPro" id="IPR050739">
    <property type="entry name" value="MFP"/>
</dbReference>
<protein>
    <recommendedName>
        <fullName evidence="9">Membrane fusion protein (MFP) family protein</fullName>
    </recommendedName>
</protein>
<dbReference type="RefSeq" id="WP_252956410.1">
    <property type="nucleotide sequence ID" value="NZ_JAFIRR010000220.1"/>
</dbReference>
<feature type="domain" description="AprE-like beta-barrel" evidence="13">
    <location>
        <begin position="354"/>
        <end position="442"/>
    </location>
</feature>
<keyword evidence="5 9" id="KW-0997">Cell inner membrane</keyword>
<dbReference type="PANTHER" id="PTHR30386:SF17">
    <property type="entry name" value="ALKALINE PROTEASE SECRETION PROTEIN APRE"/>
    <property type="match status" value="1"/>
</dbReference>
<comment type="caution">
    <text evidence="14">The sequence shown here is derived from an EMBL/GenBank/DDBJ whole genome shotgun (WGS) entry which is preliminary data.</text>
</comment>
<evidence type="ECO:0000313" key="15">
    <source>
        <dbReference type="Proteomes" id="UP001523392"/>
    </source>
</evidence>
<keyword evidence="7 9" id="KW-1133">Transmembrane helix</keyword>
<evidence type="ECO:0000256" key="11">
    <source>
        <dbReference type="SAM" id="MobiDB-lite"/>
    </source>
</evidence>
<evidence type="ECO:0000313" key="14">
    <source>
        <dbReference type="EMBL" id="MCO6419730.1"/>
    </source>
</evidence>
<evidence type="ECO:0000256" key="5">
    <source>
        <dbReference type="ARBA" id="ARBA00022519"/>
    </source>
</evidence>
<evidence type="ECO:0000256" key="10">
    <source>
        <dbReference type="SAM" id="Coils"/>
    </source>
</evidence>
<dbReference type="NCBIfam" id="TIGR01843">
    <property type="entry name" value="type_I_hlyD"/>
    <property type="match status" value="1"/>
</dbReference>
<evidence type="ECO:0000256" key="2">
    <source>
        <dbReference type="ARBA" id="ARBA00009477"/>
    </source>
</evidence>
<evidence type="ECO:0000256" key="4">
    <source>
        <dbReference type="ARBA" id="ARBA00022475"/>
    </source>
</evidence>
<feature type="coiled-coil region" evidence="10">
    <location>
        <begin position="190"/>
        <end position="217"/>
    </location>
</feature>
<evidence type="ECO:0000259" key="13">
    <source>
        <dbReference type="Pfam" id="PF26002"/>
    </source>
</evidence>
<keyword evidence="10" id="KW-0175">Coiled coil</keyword>
<sequence>MNESGSPVGAATSPAAPRPARGLTPTTPSPAAPDIAGVELGQALSPLRRAGTLLITVFLGGFLAWGMLVPLAGGAVAPGVISPDGSRRTVQHLEGGIIAGIQVRDGDRVTEGQPLVLLESLQARTTYNALLNQYHTLLATQARLRAEQAGKTEIEFPAELRENPDPEIRTILEGQRFLLATRNAAHDARRSVQRQRIEQSQEQIRALQAQVSSALKQLALIADELKGKEELLRGGLVPRPEILRLQRVEAEILGRWGEHTAMIARTQQLIGETELQILAGDAERADKIADQLDKVRTELATVTERLQASRDVLARTVVTAPISGKVVGLRFKTLEGVIRPGEAILDIVPDEEMLLIDAHVAPGDIDVVHAGLPAQVRLTAFSSRGLPRIMGTVRDVSADRLQEPSNGQPYYLARVEVSREELAQLGPAADLVPGMPAEVLIVRTERTMIDYLFEPLRVAFGRSFREA</sequence>
<keyword evidence="15" id="KW-1185">Reference proteome</keyword>
<feature type="region of interest" description="Disordered" evidence="11">
    <location>
        <begin position="1"/>
        <end position="34"/>
    </location>
</feature>
<feature type="domain" description="AprE-like long alpha-helical hairpin" evidence="12">
    <location>
        <begin position="123"/>
        <end position="312"/>
    </location>
</feature>
<name>A0ABT1DFK2_9PROT</name>
<evidence type="ECO:0000256" key="9">
    <source>
        <dbReference type="RuleBase" id="RU365093"/>
    </source>
</evidence>
<keyword evidence="8 9" id="KW-0472">Membrane</keyword>
<accession>A0ABT1DFK2</accession>
<organism evidence="14 15">
    <name type="scientific">Siccirubricoccus soli</name>
    <dbReference type="NCBI Taxonomy" id="2899147"/>
    <lineage>
        <taxon>Bacteria</taxon>
        <taxon>Pseudomonadati</taxon>
        <taxon>Pseudomonadota</taxon>
        <taxon>Alphaproteobacteria</taxon>
        <taxon>Acetobacterales</taxon>
        <taxon>Roseomonadaceae</taxon>
        <taxon>Siccirubricoccus</taxon>
    </lineage>
</organism>
<keyword evidence="3 9" id="KW-0813">Transport</keyword>
<evidence type="ECO:0000256" key="7">
    <source>
        <dbReference type="ARBA" id="ARBA00022989"/>
    </source>
</evidence>
<dbReference type="InterPro" id="IPR058781">
    <property type="entry name" value="HH_AprE-like"/>
</dbReference>
<dbReference type="Gene3D" id="2.40.30.170">
    <property type="match status" value="1"/>
</dbReference>
<dbReference type="PANTHER" id="PTHR30386">
    <property type="entry name" value="MEMBRANE FUSION SUBUNIT OF EMRAB-TOLC MULTIDRUG EFFLUX PUMP"/>
    <property type="match status" value="1"/>
</dbReference>
<dbReference type="EMBL" id="JAFIRR010000220">
    <property type="protein sequence ID" value="MCO6419730.1"/>
    <property type="molecule type" value="Genomic_DNA"/>
</dbReference>
<keyword evidence="4 9" id="KW-1003">Cell membrane</keyword>